<dbReference type="EMBL" id="CABPSK010000004">
    <property type="protein sequence ID" value="VVE42206.1"/>
    <property type="molecule type" value="Genomic_DNA"/>
</dbReference>
<dbReference type="AlphaFoldDB" id="A0A5E4Y0Q2"/>
<accession>A0A5E4Y0Q2</accession>
<protein>
    <submittedName>
        <fullName evidence="1">Uncharacterized protein</fullName>
    </submittedName>
</protein>
<dbReference type="GeneID" id="300406204"/>
<proteinExistence type="predicted"/>
<organism evidence="1 2">
    <name type="scientific">Pandoraea pneumonica</name>
    <dbReference type="NCBI Taxonomy" id="2508299"/>
    <lineage>
        <taxon>Bacteria</taxon>
        <taxon>Pseudomonadati</taxon>
        <taxon>Pseudomonadota</taxon>
        <taxon>Betaproteobacteria</taxon>
        <taxon>Burkholderiales</taxon>
        <taxon>Burkholderiaceae</taxon>
        <taxon>Pandoraea</taxon>
    </lineage>
</organism>
<reference evidence="1 2" key="1">
    <citation type="submission" date="2019-08" db="EMBL/GenBank/DDBJ databases">
        <authorList>
            <person name="Peeters C."/>
        </authorList>
    </citation>
    <scope>NUCLEOTIDE SEQUENCE [LARGE SCALE GENOMIC DNA]</scope>
    <source>
        <strain evidence="1 2">LMG 31114</strain>
    </source>
</reference>
<name>A0A5E4Y0Q2_9BURK</name>
<gene>
    <name evidence="1" type="ORF">PPN31114_04215</name>
</gene>
<evidence type="ECO:0000313" key="1">
    <source>
        <dbReference type="EMBL" id="VVE42206.1"/>
    </source>
</evidence>
<evidence type="ECO:0000313" key="2">
    <source>
        <dbReference type="Proteomes" id="UP000366945"/>
    </source>
</evidence>
<dbReference type="RefSeq" id="WP_150681425.1">
    <property type="nucleotide sequence ID" value="NZ_CABPSK010000004.1"/>
</dbReference>
<dbReference type="Proteomes" id="UP000366945">
    <property type="component" value="Unassembled WGS sequence"/>
</dbReference>
<keyword evidence="2" id="KW-1185">Reference proteome</keyword>
<sequence>MSEVNGAFEPRTQSFYSGLKSNAPEYPSYRARPFIGMRPSIVIRPPIVIRPSIGRPSWGRPHHTVVTRPAMSPPAAYAPVAPGGYYSQGGESYDSEANREIVAAFCQQISLNLDRVFINAARSLMSLASDSGPLAKIRDSVAQAVQQTVFGHGGDVGTFPENTAEPVGVLPHEPTGVLPLEPAGVFPPEPVAELPPEQVDVSPSEQVDVAPSEPVGVFPSEQVDVAPPEQVGVFPSEQVSELPLDLGEEPMPFDDRAQQFVESMNAFAPSQTGSISTAMHAHPTQATAYSLATPR</sequence>